<proteinExistence type="predicted"/>
<gene>
    <name evidence="1" type="ORF">DealDRAFT_1649</name>
</gene>
<sequence>MAKKFTITFAGDTSLGDYYLDKQGNEENIERLHNEPLSFFAGVKPLVKESDYFILNFESVLAGHPTTSLEGKVTFSR</sequence>
<dbReference type="AlphaFoldDB" id="C0GGT5"/>
<evidence type="ECO:0000313" key="2">
    <source>
        <dbReference type="Proteomes" id="UP000006443"/>
    </source>
</evidence>
<dbReference type="STRING" id="555088.DealDRAFT_1649"/>
<protein>
    <submittedName>
        <fullName evidence="1">Mur ligase, middle domain protein</fullName>
    </submittedName>
</protein>
<name>C0GGT5_DETAL</name>
<reference evidence="1 2" key="1">
    <citation type="submission" date="2009-02" db="EMBL/GenBank/DDBJ databases">
        <title>Sequencing of the draft genome and assembly of Dethiobacter alkaliphilus AHT 1.</title>
        <authorList>
            <consortium name="US DOE Joint Genome Institute (JGI-PGF)"/>
            <person name="Lucas S."/>
            <person name="Copeland A."/>
            <person name="Lapidus A."/>
            <person name="Glavina del Rio T."/>
            <person name="Dalin E."/>
            <person name="Tice H."/>
            <person name="Bruce D."/>
            <person name="Goodwin L."/>
            <person name="Pitluck S."/>
            <person name="Larimer F."/>
            <person name="Land M.L."/>
            <person name="Hauser L."/>
            <person name="Muyzer G."/>
        </authorList>
    </citation>
    <scope>NUCLEOTIDE SEQUENCE [LARGE SCALE GENOMIC DNA]</scope>
    <source>
        <strain evidence="1 2">AHT 1</strain>
    </source>
</reference>
<keyword evidence="2" id="KW-1185">Reference proteome</keyword>
<accession>C0GGT5</accession>
<dbReference type="GO" id="GO:0016874">
    <property type="term" value="F:ligase activity"/>
    <property type="evidence" value="ECO:0007669"/>
    <property type="project" value="UniProtKB-KW"/>
</dbReference>
<dbReference type="EMBL" id="ACJM01000007">
    <property type="protein sequence ID" value="EEG77526.1"/>
    <property type="molecule type" value="Genomic_DNA"/>
</dbReference>
<dbReference type="Proteomes" id="UP000006443">
    <property type="component" value="Unassembled WGS sequence"/>
</dbReference>
<dbReference type="RefSeq" id="WP_008516530.1">
    <property type="nucleotide sequence ID" value="NZ_ACJM01000007.1"/>
</dbReference>
<organism evidence="1 2">
    <name type="scientific">Dethiobacter alkaliphilus AHT 1</name>
    <dbReference type="NCBI Taxonomy" id="555088"/>
    <lineage>
        <taxon>Bacteria</taxon>
        <taxon>Bacillati</taxon>
        <taxon>Bacillota</taxon>
        <taxon>Dethiobacteria</taxon>
        <taxon>Dethiobacterales</taxon>
        <taxon>Dethiobacteraceae</taxon>
        <taxon>Dethiobacter</taxon>
    </lineage>
</organism>
<comment type="caution">
    <text evidence="1">The sequence shown here is derived from an EMBL/GenBank/DDBJ whole genome shotgun (WGS) entry which is preliminary data.</text>
</comment>
<keyword evidence="1" id="KW-0436">Ligase</keyword>
<evidence type="ECO:0000313" key="1">
    <source>
        <dbReference type="EMBL" id="EEG77526.1"/>
    </source>
</evidence>